<dbReference type="Pfam" id="PF00749">
    <property type="entry name" value="tRNA-synt_1c"/>
    <property type="match status" value="2"/>
</dbReference>
<evidence type="ECO:0000256" key="6">
    <source>
        <dbReference type="ARBA" id="ARBA00022917"/>
    </source>
</evidence>
<dbReference type="InterPro" id="IPR033910">
    <property type="entry name" value="GluRS_core"/>
</dbReference>
<dbReference type="RefSeq" id="WP_349244302.1">
    <property type="nucleotide sequence ID" value="NZ_JASCXX010000007.1"/>
</dbReference>
<sequence length="550" mass="61822">MSEPVVTRFAPSPTGYLHVGGARTALFNWLWARRTGGRFILRIEDTDQKRNTPTAAQQVMTDLRWLGIEWDEGPDVGGPNGPYCQSERRDLYDKHIRQLLDEGKAYYCFETSEDLDVMRQEAETRKTGFIFRRPERSPSEQDAQKARAEGRPVTVRFAIPQDVPIVVNDIVRGQISFNPAELGDFIILKSDGFPTYNFACVVDDRLMDVTHVIRGQEHLMNTPGQQALWQAMFPEAPLPQYAHMSVTVSDSGGKLSKRERPKALRTAIQALPDLDTARLAEVGGIGEEEVQTFLAGESVPDMPAIDAIAKHIGVHLPEINIVDFCKSGYLPETLVNFLALLGWNPGDQREVMTVEELIESFDLTRLTKSNSLFDRQKLVAFNTEHLRMLPGEKVLGYLKAYLTEVQSPLLKADDETLLRIIRLCEGARTLEDIDNKSRFLFVVDDKIEFDEKAVKKVLLKAGALDVLHVVRDRLATMDEYTEQALEEMLRGLAEEKQVGLGKVAQPLRVALCGTTISLSIFDSVNLLGKERTLARIDAALERFHSQVQSE</sequence>
<dbReference type="InterPro" id="IPR004527">
    <property type="entry name" value="Glu-tRNA-ligase_bac/mito"/>
</dbReference>
<comment type="catalytic activity">
    <reaction evidence="8">
        <text>tRNA(Glu) + L-glutamate + ATP = L-glutamyl-tRNA(Glu) + AMP + diphosphate</text>
        <dbReference type="Rhea" id="RHEA:23540"/>
        <dbReference type="Rhea" id="RHEA-COMP:9663"/>
        <dbReference type="Rhea" id="RHEA-COMP:9680"/>
        <dbReference type="ChEBI" id="CHEBI:29985"/>
        <dbReference type="ChEBI" id="CHEBI:30616"/>
        <dbReference type="ChEBI" id="CHEBI:33019"/>
        <dbReference type="ChEBI" id="CHEBI:78442"/>
        <dbReference type="ChEBI" id="CHEBI:78520"/>
        <dbReference type="ChEBI" id="CHEBI:456215"/>
        <dbReference type="EC" id="6.1.1.17"/>
    </reaction>
</comment>
<dbReference type="InterPro" id="IPR020058">
    <property type="entry name" value="Glu/Gln-tRNA-synth_Ib_cat-dom"/>
</dbReference>
<feature type="domain" description="Glutamyl/glutaminyl-tRNA synthetase class Ib catalytic" evidence="9">
    <location>
        <begin position="5"/>
        <end position="277"/>
    </location>
</feature>
<gene>
    <name evidence="8 11" type="primary">gltX</name>
    <name evidence="11" type="ORF">QJ522_07520</name>
</gene>
<keyword evidence="12" id="KW-1185">Reference proteome</keyword>
<evidence type="ECO:0000259" key="9">
    <source>
        <dbReference type="Pfam" id="PF00749"/>
    </source>
</evidence>
<comment type="function">
    <text evidence="8">Catalyzes the attachment of glutamate to tRNA(Glu) in a two-step reaction: glutamate is first activated by ATP to form Glu-AMP and then transferred to the acceptor end of tRNA(Glu).</text>
</comment>
<organism evidence="11 12">
    <name type="scientific">Anaerobaca lacustris</name>
    <dbReference type="NCBI Taxonomy" id="3044600"/>
    <lineage>
        <taxon>Bacteria</taxon>
        <taxon>Pseudomonadati</taxon>
        <taxon>Planctomycetota</taxon>
        <taxon>Phycisphaerae</taxon>
        <taxon>Sedimentisphaerales</taxon>
        <taxon>Anaerobacaceae</taxon>
        <taxon>Anaerobaca</taxon>
    </lineage>
</organism>
<feature type="domain" description="Aminoacyl-tRNA synthetase class I anticodon-binding" evidence="10">
    <location>
        <begin position="411"/>
        <end position="540"/>
    </location>
</feature>
<comment type="subcellular location">
    <subcellularLocation>
        <location evidence="8">Cytoplasm</location>
    </subcellularLocation>
</comment>
<proteinExistence type="inferred from homology"/>
<dbReference type="GO" id="GO:0008270">
    <property type="term" value="F:zinc ion binding"/>
    <property type="evidence" value="ECO:0007669"/>
    <property type="project" value="InterPro"/>
</dbReference>
<keyword evidence="3 8" id="KW-0547">Nucleotide-binding</keyword>
<feature type="short sequence motif" description="'HIGH' region" evidence="8">
    <location>
        <begin position="11"/>
        <end position="21"/>
    </location>
</feature>
<dbReference type="PANTHER" id="PTHR43311:SF1">
    <property type="entry name" value="GLUTAMYL-Q TRNA(ASP) SYNTHETASE"/>
    <property type="match status" value="1"/>
</dbReference>
<evidence type="ECO:0000256" key="2">
    <source>
        <dbReference type="ARBA" id="ARBA00022723"/>
    </source>
</evidence>
<dbReference type="PANTHER" id="PTHR43311">
    <property type="entry name" value="GLUTAMATE--TRNA LIGASE"/>
    <property type="match status" value="1"/>
</dbReference>
<keyword evidence="8" id="KW-0963">Cytoplasm</keyword>
<dbReference type="Gene3D" id="1.10.10.350">
    <property type="match status" value="1"/>
</dbReference>
<dbReference type="Proteomes" id="UP001431776">
    <property type="component" value="Unassembled WGS sequence"/>
</dbReference>
<dbReference type="Gene3D" id="3.40.50.620">
    <property type="entry name" value="HUPs"/>
    <property type="match status" value="1"/>
</dbReference>
<dbReference type="PRINTS" id="PR00987">
    <property type="entry name" value="TRNASYNTHGLU"/>
</dbReference>
<dbReference type="InterPro" id="IPR020751">
    <property type="entry name" value="aa-tRNA-synth_I_codon-bd_sub2"/>
</dbReference>
<keyword evidence="5 8" id="KW-0067">ATP-binding</keyword>
<feature type="binding site" evidence="8">
    <location>
        <position position="257"/>
    </location>
    <ligand>
        <name>ATP</name>
        <dbReference type="ChEBI" id="CHEBI:30616"/>
    </ligand>
</feature>
<dbReference type="GO" id="GO:0005829">
    <property type="term" value="C:cytosol"/>
    <property type="evidence" value="ECO:0007669"/>
    <property type="project" value="TreeGrafter"/>
</dbReference>
<dbReference type="EC" id="6.1.1.17" evidence="8"/>
<keyword evidence="4" id="KW-0862">Zinc</keyword>
<dbReference type="PROSITE" id="PS00178">
    <property type="entry name" value="AA_TRNA_LIGASE_I"/>
    <property type="match status" value="1"/>
</dbReference>
<dbReference type="HAMAP" id="MF_00022">
    <property type="entry name" value="Glu_tRNA_synth_type1"/>
    <property type="match status" value="1"/>
</dbReference>
<dbReference type="InterPro" id="IPR049940">
    <property type="entry name" value="GluQ/Sye"/>
</dbReference>
<evidence type="ECO:0000256" key="5">
    <source>
        <dbReference type="ARBA" id="ARBA00022840"/>
    </source>
</evidence>
<evidence type="ECO:0000259" key="10">
    <source>
        <dbReference type="Pfam" id="PF19269"/>
    </source>
</evidence>
<keyword evidence="2" id="KW-0479">Metal-binding</keyword>
<reference evidence="11" key="1">
    <citation type="submission" date="2023-05" db="EMBL/GenBank/DDBJ databases">
        <title>Anaerotaeda fermentans gen. nov., sp. nov., a novel anaerobic planctomycete of the new family within the order Sedimentisphaerales isolated from Taman Peninsula, Russia.</title>
        <authorList>
            <person name="Khomyakova M.A."/>
            <person name="Merkel A.Y."/>
            <person name="Slobodkin A.I."/>
        </authorList>
    </citation>
    <scope>NUCLEOTIDE SEQUENCE</scope>
    <source>
        <strain evidence="11">M17dextr</strain>
    </source>
</reference>
<dbReference type="GO" id="GO:0006424">
    <property type="term" value="P:glutamyl-tRNA aminoacylation"/>
    <property type="evidence" value="ECO:0007669"/>
    <property type="project" value="UniProtKB-UniRule"/>
</dbReference>
<dbReference type="SUPFAM" id="SSF48163">
    <property type="entry name" value="An anticodon-binding domain of class I aminoacyl-tRNA synthetases"/>
    <property type="match status" value="1"/>
</dbReference>
<feature type="domain" description="Glutamyl/glutaminyl-tRNA synthetase class Ib catalytic" evidence="9">
    <location>
        <begin position="325"/>
        <end position="378"/>
    </location>
</feature>
<protein>
    <recommendedName>
        <fullName evidence="8">Glutamate--tRNA ligase</fullName>
        <ecNumber evidence="8">6.1.1.17</ecNumber>
    </recommendedName>
    <alternativeName>
        <fullName evidence="8">Glutamyl-tRNA synthetase</fullName>
        <shortName evidence="8">GluRS</shortName>
    </alternativeName>
</protein>
<feature type="short sequence motif" description="'KMSKS' region" evidence="8">
    <location>
        <begin position="254"/>
        <end position="258"/>
    </location>
</feature>
<dbReference type="Gene3D" id="1.10.1160.10">
    <property type="entry name" value="Glutamyl-trna Synthetase, Domain 2"/>
    <property type="match status" value="1"/>
</dbReference>
<accession>A0AAW6TU92</accession>
<dbReference type="Pfam" id="PF19269">
    <property type="entry name" value="Anticodon_2"/>
    <property type="match status" value="1"/>
</dbReference>
<dbReference type="InterPro" id="IPR045462">
    <property type="entry name" value="aa-tRNA-synth_I_cd-bd"/>
</dbReference>
<evidence type="ECO:0000256" key="3">
    <source>
        <dbReference type="ARBA" id="ARBA00022741"/>
    </source>
</evidence>
<dbReference type="AlphaFoldDB" id="A0AAW6TU92"/>
<comment type="caution">
    <text evidence="8">Lacks conserved residue(s) required for the propagation of feature annotation.</text>
</comment>
<dbReference type="CDD" id="cd00808">
    <property type="entry name" value="GluRS_core"/>
    <property type="match status" value="1"/>
</dbReference>
<dbReference type="GO" id="GO:0004818">
    <property type="term" value="F:glutamate-tRNA ligase activity"/>
    <property type="evidence" value="ECO:0007669"/>
    <property type="project" value="UniProtKB-UniRule"/>
</dbReference>
<keyword evidence="6 8" id="KW-0648">Protein biosynthesis</keyword>
<dbReference type="InterPro" id="IPR020061">
    <property type="entry name" value="Glu_tRNA_lig_a-bdl"/>
</dbReference>
<dbReference type="InterPro" id="IPR014729">
    <property type="entry name" value="Rossmann-like_a/b/a_fold"/>
</dbReference>
<evidence type="ECO:0000256" key="8">
    <source>
        <dbReference type="HAMAP-Rule" id="MF_00022"/>
    </source>
</evidence>
<comment type="subunit">
    <text evidence="8">Monomer.</text>
</comment>
<dbReference type="GO" id="GO:0000049">
    <property type="term" value="F:tRNA binding"/>
    <property type="evidence" value="ECO:0007669"/>
    <property type="project" value="InterPro"/>
</dbReference>
<dbReference type="GO" id="GO:0005524">
    <property type="term" value="F:ATP binding"/>
    <property type="evidence" value="ECO:0007669"/>
    <property type="project" value="UniProtKB-UniRule"/>
</dbReference>
<comment type="similarity">
    <text evidence="8">Belongs to the class-I aminoacyl-tRNA synthetase family. Glutamate--tRNA ligase type 1 subfamily.</text>
</comment>
<evidence type="ECO:0000313" key="11">
    <source>
        <dbReference type="EMBL" id="MDI6448892.1"/>
    </source>
</evidence>
<dbReference type="NCBIfam" id="TIGR00464">
    <property type="entry name" value="gltX_bact"/>
    <property type="match status" value="1"/>
</dbReference>
<dbReference type="InterPro" id="IPR001412">
    <property type="entry name" value="aa-tRNA-synth_I_CS"/>
</dbReference>
<keyword evidence="1 8" id="KW-0436">Ligase</keyword>
<evidence type="ECO:0000256" key="4">
    <source>
        <dbReference type="ARBA" id="ARBA00022833"/>
    </source>
</evidence>
<comment type="caution">
    <text evidence="11">The sequence shown here is derived from an EMBL/GenBank/DDBJ whole genome shotgun (WGS) entry which is preliminary data.</text>
</comment>
<evidence type="ECO:0000256" key="1">
    <source>
        <dbReference type="ARBA" id="ARBA00022598"/>
    </source>
</evidence>
<dbReference type="SUPFAM" id="SSF52374">
    <property type="entry name" value="Nucleotidylyl transferase"/>
    <property type="match status" value="1"/>
</dbReference>
<dbReference type="EMBL" id="JASCXX010000007">
    <property type="protein sequence ID" value="MDI6448892.1"/>
    <property type="molecule type" value="Genomic_DNA"/>
</dbReference>
<keyword evidence="7 8" id="KW-0030">Aminoacyl-tRNA synthetase</keyword>
<dbReference type="InterPro" id="IPR000924">
    <property type="entry name" value="Glu/Gln-tRNA-synth"/>
</dbReference>
<dbReference type="InterPro" id="IPR008925">
    <property type="entry name" value="aa_tRNA-synth_I_cd-bd_sf"/>
</dbReference>
<evidence type="ECO:0000313" key="12">
    <source>
        <dbReference type="Proteomes" id="UP001431776"/>
    </source>
</evidence>
<name>A0AAW6TU92_9BACT</name>
<evidence type="ECO:0000256" key="7">
    <source>
        <dbReference type="ARBA" id="ARBA00023146"/>
    </source>
</evidence>